<proteinExistence type="predicted"/>
<evidence type="ECO:0000259" key="1">
    <source>
        <dbReference type="Pfam" id="PF00078"/>
    </source>
</evidence>
<organism evidence="2 3">
    <name type="scientific">Cannabis sativa</name>
    <name type="common">Hemp</name>
    <name type="synonym">Marijuana</name>
    <dbReference type="NCBI Taxonomy" id="3483"/>
    <lineage>
        <taxon>Eukaryota</taxon>
        <taxon>Viridiplantae</taxon>
        <taxon>Streptophyta</taxon>
        <taxon>Embryophyta</taxon>
        <taxon>Tracheophyta</taxon>
        <taxon>Spermatophyta</taxon>
        <taxon>Magnoliopsida</taxon>
        <taxon>eudicotyledons</taxon>
        <taxon>Gunneridae</taxon>
        <taxon>Pentapetalae</taxon>
        <taxon>rosids</taxon>
        <taxon>fabids</taxon>
        <taxon>Rosales</taxon>
        <taxon>Cannabaceae</taxon>
        <taxon>Cannabis</taxon>
    </lineage>
</organism>
<dbReference type="EMBL" id="UZAU01000655">
    <property type="status" value="NOT_ANNOTATED_CDS"/>
    <property type="molecule type" value="Genomic_DNA"/>
</dbReference>
<name>A0A803Q1F6_CANSA</name>
<dbReference type="Proteomes" id="UP000596661">
    <property type="component" value="Chromosome 7"/>
</dbReference>
<dbReference type="EnsemblPlants" id="evm.model.07.1132">
    <property type="protein sequence ID" value="cds.evm.model.07.1132"/>
    <property type="gene ID" value="evm.TU.07.1132"/>
</dbReference>
<dbReference type="Gramene" id="evm.model.07.1132">
    <property type="protein sequence ID" value="cds.evm.model.07.1132"/>
    <property type="gene ID" value="evm.TU.07.1132"/>
</dbReference>
<dbReference type="CDD" id="cd01650">
    <property type="entry name" value="RT_nLTR_like"/>
    <property type="match status" value="1"/>
</dbReference>
<dbReference type="Pfam" id="PF00078">
    <property type="entry name" value="RVT_1"/>
    <property type="match status" value="1"/>
</dbReference>
<feature type="domain" description="Reverse transcriptase" evidence="1">
    <location>
        <begin position="77"/>
        <end position="205"/>
    </location>
</feature>
<dbReference type="PANTHER" id="PTHR46890:SF48">
    <property type="entry name" value="RNA-DIRECTED DNA POLYMERASE"/>
    <property type="match status" value="1"/>
</dbReference>
<sequence length="371" mass="41588">MSTQQMNFFDAPFSVIEVQQALSQLSGDTSPRLDGLNPLSYQKNWNVIGQDLTMGILDILNGTVDLSSINDNLIVLIPKKSSAFTPKDFRPINLCSNLYKIVAKAIANRLKAVLGSLISPNQGAFLSEHVIFNNVFISQEVVHAINHRKQGKLGWVGLKLDIEKAFDRVEWAFLSAILHHFHFPSLTSLIRLKAQQPQPRKHSLGIKIVRTAPPLSHLFFADDSLLFSSASPTAAAVIKQILTDYSQASGQLVNFTKSTMFFSPNTNSEIKTDITTILDIPIRDTFDKYLGLPQTFGRTKKDVFNYIKDRVWFHLNKWNSKFFSKGGLLSYFPNAFISYIPRRANEMAHSLAKKALGLDQEALWTSSTLAL</sequence>
<dbReference type="PANTHER" id="PTHR46890">
    <property type="entry name" value="NON-LTR RETROLELEMENT REVERSE TRANSCRIPTASE-LIKE PROTEIN-RELATED"/>
    <property type="match status" value="1"/>
</dbReference>
<evidence type="ECO:0000313" key="2">
    <source>
        <dbReference type="EnsemblPlants" id="cds.evm.model.07.1132"/>
    </source>
</evidence>
<dbReference type="SUPFAM" id="SSF56672">
    <property type="entry name" value="DNA/RNA polymerases"/>
    <property type="match status" value="1"/>
</dbReference>
<reference evidence="2" key="1">
    <citation type="submission" date="2018-11" db="EMBL/GenBank/DDBJ databases">
        <authorList>
            <person name="Grassa J C."/>
        </authorList>
    </citation>
    <scope>NUCLEOTIDE SEQUENCE [LARGE SCALE GENOMIC DNA]</scope>
</reference>
<keyword evidence="3" id="KW-1185">Reference proteome</keyword>
<dbReference type="InterPro" id="IPR000477">
    <property type="entry name" value="RT_dom"/>
</dbReference>
<accession>A0A803Q1F6</accession>
<dbReference type="InterPro" id="IPR052343">
    <property type="entry name" value="Retrotransposon-Effector_Assoc"/>
</dbReference>
<dbReference type="InterPro" id="IPR043502">
    <property type="entry name" value="DNA/RNA_pol_sf"/>
</dbReference>
<dbReference type="AlphaFoldDB" id="A0A803Q1F6"/>
<reference evidence="2" key="2">
    <citation type="submission" date="2021-03" db="UniProtKB">
        <authorList>
            <consortium name="EnsemblPlants"/>
        </authorList>
    </citation>
    <scope>IDENTIFICATION</scope>
</reference>
<protein>
    <recommendedName>
        <fullName evidence="1">Reverse transcriptase domain-containing protein</fullName>
    </recommendedName>
</protein>
<dbReference type="OMA" id="LFFANNC"/>
<evidence type="ECO:0000313" key="3">
    <source>
        <dbReference type="Proteomes" id="UP000596661"/>
    </source>
</evidence>